<protein>
    <submittedName>
        <fullName evidence="2">Uncharacterized protein</fullName>
    </submittedName>
</protein>
<dbReference type="EMBL" id="JARAKH010000031">
    <property type="protein sequence ID" value="KAK8385871.1"/>
    <property type="molecule type" value="Genomic_DNA"/>
</dbReference>
<feature type="region of interest" description="Disordered" evidence="1">
    <location>
        <begin position="1"/>
        <end position="106"/>
    </location>
</feature>
<feature type="compositionally biased region" description="Basic and acidic residues" evidence="1">
    <location>
        <begin position="33"/>
        <end position="54"/>
    </location>
</feature>
<gene>
    <name evidence="2" type="ORF">O3P69_010561</name>
</gene>
<comment type="caution">
    <text evidence="2">The sequence shown here is derived from an EMBL/GenBank/DDBJ whole genome shotgun (WGS) entry which is preliminary data.</text>
</comment>
<feature type="compositionally biased region" description="Basic and acidic residues" evidence="1">
    <location>
        <begin position="63"/>
        <end position="91"/>
    </location>
</feature>
<accession>A0AAW0TEZ5</accession>
<dbReference type="AlphaFoldDB" id="A0AAW0TEZ5"/>
<evidence type="ECO:0000256" key="1">
    <source>
        <dbReference type="SAM" id="MobiDB-lite"/>
    </source>
</evidence>
<proteinExistence type="predicted"/>
<keyword evidence="3" id="KW-1185">Reference proteome</keyword>
<organism evidence="2 3">
    <name type="scientific">Scylla paramamosain</name>
    <name type="common">Mud crab</name>
    <dbReference type="NCBI Taxonomy" id="85552"/>
    <lineage>
        <taxon>Eukaryota</taxon>
        <taxon>Metazoa</taxon>
        <taxon>Ecdysozoa</taxon>
        <taxon>Arthropoda</taxon>
        <taxon>Crustacea</taxon>
        <taxon>Multicrustacea</taxon>
        <taxon>Malacostraca</taxon>
        <taxon>Eumalacostraca</taxon>
        <taxon>Eucarida</taxon>
        <taxon>Decapoda</taxon>
        <taxon>Pleocyemata</taxon>
        <taxon>Brachyura</taxon>
        <taxon>Eubrachyura</taxon>
        <taxon>Portunoidea</taxon>
        <taxon>Portunidae</taxon>
        <taxon>Portuninae</taxon>
        <taxon>Scylla</taxon>
    </lineage>
</organism>
<feature type="region of interest" description="Disordered" evidence="1">
    <location>
        <begin position="133"/>
        <end position="156"/>
    </location>
</feature>
<feature type="compositionally biased region" description="Polar residues" evidence="1">
    <location>
        <begin position="1"/>
        <end position="11"/>
    </location>
</feature>
<evidence type="ECO:0000313" key="3">
    <source>
        <dbReference type="Proteomes" id="UP001487740"/>
    </source>
</evidence>
<feature type="compositionally biased region" description="Basic residues" evidence="1">
    <location>
        <begin position="253"/>
        <end position="266"/>
    </location>
</feature>
<name>A0AAW0TEZ5_SCYPA</name>
<sequence>MTLQRHQTPISDSVDHETKERRGGGGGGGGGGEQEHQQIRGGGGRKENKNISKYEEEEEEEENKLNKYEKEEEEENKNINREEKEEEENKNNNKNSNQRRIKATRGVKNEECRGPMHANEETRQQVDLGDRCARREEGGSARLKTSGGKVTGMKNRQQQGVGAAWVRAHDVSRGYIDWAGPVGGAVGGARAAHRPHVPLPLVPCQNDEGSRAICPLIGQVAVPSRPWHRPLTMGVPGRLTNHCGGHSVTGRGGKGRRAAAGRRKGGKRHTLLFSVATYTKEEFRL</sequence>
<feature type="compositionally biased region" description="Basic and acidic residues" evidence="1">
    <location>
        <begin position="13"/>
        <end position="23"/>
    </location>
</feature>
<dbReference type="Proteomes" id="UP001487740">
    <property type="component" value="Unassembled WGS sequence"/>
</dbReference>
<feature type="region of interest" description="Disordered" evidence="1">
    <location>
        <begin position="245"/>
        <end position="266"/>
    </location>
</feature>
<evidence type="ECO:0000313" key="2">
    <source>
        <dbReference type="EMBL" id="KAK8385871.1"/>
    </source>
</evidence>
<reference evidence="2 3" key="1">
    <citation type="submission" date="2023-03" db="EMBL/GenBank/DDBJ databases">
        <title>High-quality genome of Scylla paramamosain provides insights in environmental adaptation.</title>
        <authorList>
            <person name="Zhang L."/>
        </authorList>
    </citation>
    <scope>NUCLEOTIDE SEQUENCE [LARGE SCALE GENOMIC DNA]</scope>
    <source>
        <strain evidence="2">LZ_2023a</strain>
        <tissue evidence="2">Muscle</tissue>
    </source>
</reference>